<evidence type="ECO:0000256" key="8">
    <source>
        <dbReference type="ARBA" id="ARBA00047726"/>
    </source>
</evidence>
<evidence type="ECO:0000256" key="5">
    <source>
        <dbReference type="ARBA" id="ARBA00022967"/>
    </source>
</evidence>
<keyword evidence="10" id="KW-0793">Thylakoid</keyword>
<gene>
    <name evidence="10" type="primary">ndhM</name>
    <name evidence="11" type="ORF">JX360_12435</name>
</gene>
<evidence type="ECO:0000256" key="1">
    <source>
        <dbReference type="ARBA" id="ARBA00004170"/>
    </source>
</evidence>
<comment type="subcellular location">
    <subcellularLocation>
        <location evidence="10">Cellular thylakoid membrane</location>
        <topology evidence="10">Peripheral membrane protein</topology>
        <orientation evidence="10">Cytoplasmic side</orientation>
    </subcellularLocation>
    <subcellularLocation>
        <location evidence="1">Membrane</location>
        <topology evidence="1">Peripheral membrane protein</topology>
    </subcellularLocation>
</comment>
<keyword evidence="5 10" id="KW-1278">Translocase</keyword>
<keyword evidence="7 10" id="KW-0472">Membrane</keyword>
<keyword evidence="2 10" id="KW-0874">Quinone</keyword>
<proteinExistence type="inferred from homology"/>
<keyword evidence="3 10" id="KW-0521">NADP</keyword>
<name>A0ABT0CDA3_THEVL</name>
<comment type="catalytic activity">
    <reaction evidence="9 10">
        <text>a plastoquinone + NADH + (n+1) H(+)(in) = a plastoquinol + NAD(+) + n H(+)(out)</text>
        <dbReference type="Rhea" id="RHEA:42608"/>
        <dbReference type="Rhea" id="RHEA-COMP:9561"/>
        <dbReference type="Rhea" id="RHEA-COMP:9562"/>
        <dbReference type="ChEBI" id="CHEBI:15378"/>
        <dbReference type="ChEBI" id="CHEBI:17757"/>
        <dbReference type="ChEBI" id="CHEBI:57540"/>
        <dbReference type="ChEBI" id="CHEBI:57945"/>
        <dbReference type="ChEBI" id="CHEBI:62192"/>
    </reaction>
</comment>
<comment type="subunit">
    <text evidence="10">NDH-1 can be composed of about 15 different subunits; different subcomplexes with different compositions have been identified which probably have different functions.</text>
</comment>
<reference evidence="11" key="1">
    <citation type="submission" date="2021-02" db="EMBL/GenBank/DDBJ databases">
        <title>The CRISPR/cas machinery reduction and long-range gene transfer in the hot spring cyanobacterium Synechococcus.</title>
        <authorList>
            <person name="Dvorak P."/>
            <person name="Jahodarova E."/>
            <person name="Hasler P."/>
            <person name="Poulickova A."/>
        </authorList>
    </citation>
    <scope>NUCLEOTIDE SEQUENCE</scope>
    <source>
        <strain evidence="11">Rupite</strain>
    </source>
</reference>
<dbReference type="InterPro" id="IPR018922">
    <property type="entry name" value="NdhM"/>
</dbReference>
<sequence>MLKCTTRHVHIFAGEVTANNDFLPREDLFTLDVDPDNELVWNDAALQKVYARFEELVAAYQGRDLTEYNMRRIGSDLEHFIRSLLKQGEIAYNLQGRTPNFSMGFPQIPAEEIVGQYIPKG</sequence>
<dbReference type="Pfam" id="PF10664">
    <property type="entry name" value="NdhM"/>
    <property type="match status" value="1"/>
</dbReference>
<keyword evidence="4 10" id="KW-0618">Plastoquinone</keyword>
<dbReference type="EC" id="7.1.1.-" evidence="10"/>
<evidence type="ECO:0000256" key="4">
    <source>
        <dbReference type="ARBA" id="ARBA00022957"/>
    </source>
</evidence>
<evidence type="ECO:0000256" key="7">
    <source>
        <dbReference type="ARBA" id="ARBA00023136"/>
    </source>
</evidence>
<organism evidence="11 12">
    <name type="scientific">Thermostichus vulcanus str. 'Rupite'</name>
    <dbReference type="NCBI Taxonomy" id="2813851"/>
    <lineage>
        <taxon>Bacteria</taxon>
        <taxon>Bacillati</taxon>
        <taxon>Cyanobacteriota</taxon>
        <taxon>Cyanophyceae</taxon>
        <taxon>Thermostichales</taxon>
        <taxon>Thermostichaceae</taxon>
        <taxon>Thermostichus</taxon>
    </lineage>
</organism>
<dbReference type="PANTHER" id="PTHR36900:SF1">
    <property type="entry name" value="NAD(P)H-QUINONE OXIDOREDUCTASE SUBUNIT M, CHLOROPLASTIC"/>
    <property type="match status" value="1"/>
</dbReference>
<evidence type="ECO:0000256" key="10">
    <source>
        <dbReference type="HAMAP-Rule" id="MF_01352"/>
    </source>
</evidence>
<comment type="caution">
    <text evidence="11">The sequence shown here is derived from an EMBL/GenBank/DDBJ whole genome shotgun (WGS) entry which is preliminary data.</text>
</comment>
<evidence type="ECO:0000256" key="2">
    <source>
        <dbReference type="ARBA" id="ARBA00022719"/>
    </source>
</evidence>
<accession>A0ABT0CDA3</accession>
<evidence type="ECO:0000256" key="3">
    <source>
        <dbReference type="ARBA" id="ARBA00022857"/>
    </source>
</evidence>
<comment type="function">
    <text evidence="10">NDH-1 shuttles electrons from an unknown electron donor, via FMN and iron-sulfur (Fe-S) centers, to quinones in the respiratory and/or the photosynthetic chain. The immediate electron acceptor for the enzyme in this species is believed to be plastoquinone. Couples the redox reaction to proton translocation, and thus conserves the redox energy in a proton gradient. Cyanobacterial NDH-1 also plays a role in inorganic carbon-concentration.</text>
</comment>
<keyword evidence="10" id="KW-0813">Transport</keyword>
<dbReference type="Proteomes" id="UP000830835">
    <property type="component" value="Unassembled WGS sequence"/>
</dbReference>
<comment type="catalytic activity">
    <reaction evidence="8 10">
        <text>a plastoquinone + NADPH + (n+1) H(+)(in) = a plastoquinol + NADP(+) + n H(+)(out)</text>
        <dbReference type="Rhea" id="RHEA:42612"/>
        <dbReference type="Rhea" id="RHEA-COMP:9561"/>
        <dbReference type="Rhea" id="RHEA-COMP:9562"/>
        <dbReference type="ChEBI" id="CHEBI:15378"/>
        <dbReference type="ChEBI" id="CHEBI:17757"/>
        <dbReference type="ChEBI" id="CHEBI:57783"/>
        <dbReference type="ChEBI" id="CHEBI:58349"/>
        <dbReference type="ChEBI" id="CHEBI:62192"/>
    </reaction>
</comment>
<comment type="similarity">
    <text evidence="10">Belongs to the complex I NdhM subunit family.</text>
</comment>
<keyword evidence="12" id="KW-1185">Reference proteome</keyword>
<protein>
    <recommendedName>
        <fullName evidence="10">NAD(P)H-quinone oxidoreductase subunit M</fullName>
        <ecNumber evidence="10">7.1.1.-</ecNumber>
    </recommendedName>
    <alternativeName>
        <fullName evidence="10">NAD(P)H dehydrogenase I subunit M</fullName>
        <shortName evidence="10">NDH-1 subunit M</shortName>
        <shortName evidence="10">NDH-M</shortName>
    </alternativeName>
</protein>
<dbReference type="HAMAP" id="MF_01352">
    <property type="entry name" value="NDH1_NDH1M"/>
    <property type="match status" value="1"/>
</dbReference>
<evidence type="ECO:0000313" key="12">
    <source>
        <dbReference type="Proteomes" id="UP000830835"/>
    </source>
</evidence>
<evidence type="ECO:0000256" key="6">
    <source>
        <dbReference type="ARBA" id="ARBA00023027"/>
    </source>
</evidence>
<dbReference type="PANTHER" id="PTHR36900">
    <property type="entry name" value="NAD(P)H-QUINONE OXIDOREDUCTASE SUBUNIT M, CHLOROPLASTIC"/>
    <property type="match status" value="1"/>
</dbReference>
<evidence type="ECO:0000256" key="9">
    <source>
        <dbReference type="ARBA" id="ARBA00048026"/>
    </source>
</evidence>
<keyword evidence="6 10" id="KW-0520">NAD</keyword>
<evidence type="ECO:0000313" key="11">
    <source>
        <dbReference type="EMBL" id="MCJ2543702.1"/>
    </source>
</evidence>
<dbReference type="EMBL" id="JAFIRA010000034">
    <property type="protein sequence ID" value="MCJ2543702.1"/>
    <property type="molecule type" value="Genomic_DNA"/>
</dbReference>
<dbReference type="RefSeq" id="WP_244351416.1">
    <property type="nucleotide sequence ID" value="NZ_JAFIRA010000034.1"/>
</dbReference>